<comment type="caution">
    <text evidence="1">The sequence shown here is derived from an EMBL/GenBank/DDBJ whole genome shotgun (WGS) entry which is preliminary data.</text>
</comment>
<proteinExistence type="predicted"/>
<name>A0ACB6Q6M1_9PLEO</name>
<evidence type="ECO:0000313" key="2">
    <source>
        <dbReference type="Proteomes" id="UP000799755"/>
    </source>
</evidence>
<protein>
    <submittedName>
        <fullName evidence="1">Uncharacterized protein</fullName>
    </submittedName>
</protein>
<feature type="non-terminal residue" evidence="1">
    <location>
        <position position="1"/>
    </location>
</feature>
<reference evidence="1" key="1">
    <citation type="journal article" date="2020" name="Stud. Mycol.">
        <title>101 Dothideomycetes genomes: a test case for predicting lifestyles and emergence of pathogens.</title>
        <authorList>
            <person name="Haridas S."/>
            <person name="Albert R."/>
            <person name="Binder M."/>
            <person name="Bloem J."/>
            <person name="Labutti K."/>
            <person name="Salamov A."/>
            <person name="Andreopoulos B."/>
            <person name="Baker S."/>
            <person name="Barry K."/>
            <person name="Bills G."/>
            <person name="Bluhm B."/>
            <person name="Cannon C."/>
            <person name="Castanera R."/>
            <person name="Culley D."/>
            <person name="Daum C."/>
            <person name="Ezra D."/>
            <person name="Gonzalez J."/>
            <person name="Henrissat B."/>
            <person name="Kuo A."/>
            <person name="Liang C."/>
            <person name="Lipzen A."/>
            <person name="Lutzoni F."/>
            <person name="Magnuson J."/>
            <person name="Mondo S."/>
            <person name="Nolan M."/>
            <person name="Ohm R."/>
            <person name="Pangilinan J."/>
            <person name="Park H.-J."/>
            <person name="Ramirez L."/>
            <person name="Alfaro M."/>
            <person name="Sun H."/>
            <person name="Tritt A."/>
            <person name="Yoshinaga Y."/>
            <person name="Zwiers L.-H."/>
            <person name="Turgeon B."/>
            <person name="Goodwin S."/>
            <person name="Spatafora J."/>
            <person name="Crous P."/>
            <person name="Grigoriev I."/>
        </authorList>
    </citation>
    <scope>NUCLEOTIDE SEQUENCE</scope>
    <source>
        <strain evidence="1">ATCC 200398</strain>
    </source>
</reference>
<accession>A0ACB6Q6M1</accession>
<keyword evidence="2" id="KW-1185">Reference proteome</keyword>
<dbReference type="Proteomes" id="UP000799755">
    <property type="component" value="Unassembled WGS sequence"/>
</dbReference>
<sequence length="316" mass="34912">EQQLLVVILSLLDIKADAHISSSDVRHKDKLVQKFQRPLSQNLTNDPHSAGVLDEDLEVLVMSYYMNSGLNLHYNCCNMHAFSPAPSSPIWIQACGRIVRFGQTKDCLIIKYYVKNTSNHRQIANATSNALAGISALINGYNKREGEVSVNIKGVKVVGDQISVRRDILNNFVMWNNKLYDLNDKETPKGASTTAALLNDPETLTPARTMAGRMQPVTPKDTRSFSERLGSSGQLARLKEAPIDVNVKMPDNNKRPPATPSKIGRTTKAGEKRANVKKGGDKKPSKKKTSSNKRKQTANNKLSPNTPKPQPQPRSC</sequence>
<evidence type="ECO:0000313" key="1">
    <source>
        <dbReference type="EMBL" id="KAF2462481.1"/>
    </source>
</evidence>
<dbReference type="EMBL" id="MU003645">
    <property type="protein sequence ID" value="KAF2462481.1"/>
    <property type="molecule type" value="Genomic_DNA"/>
</dbReference>
<organism evidence="1 2">
    <name type="scientific">Lindgomyces ingoldianus</name>
    <dbReference type="NCBI Taxonomy" id="673940"/>
    <lineage>
        <taxon>Eukaryota</taxon>
        <taxon>Fungi</taxon>
        <taxon>Dikarya</taxon>
        <taxon>Ascomycota</taxon>
        <taxon>Pezizomycotina</taxon>
        <taxon>Dothideomycetes</taxon>
        <taxon>Pleosporomycetidae</taxon>
        <taxon>Pleosporales</taxon>
        <taxon>Lindgomycetaceae</taxon>
        <taxon>Lindgomyces</taxon>
    </lineage>
</organism>
<gene>
    <name evidence="1" type="ORF">BDR25DRAFT_320692</name>
</gene>